<comment type="subunit">
    <text evidence="3">Homotrimer.</text>
</comment>
<dbReference type="InterPro" id="IPR000887">
    <property type="entry name" value="Aldlse_KDPG_KHG"/>
</dbReference>
<reference evidence="6" key="2">
    <citation type="submission" date="2020-09" db="EMBL/GenBank/DDBJ databases">
        <authorList>
            <person name="Sun Q."/>
            <person name="Ohkuma M."/>
        </authorList>
    </citation>
    <scope>NUCLEOTIDE SEQUENCE</scope>
    <source>
        <strain evidence="6">JCM 4790</strain>
    </source>
</reference>
<dbReference type="Proteomes" id="UP000619244">
    <property type="component" value="Unassembled WGS sequence"/>
</dbReference>
<protein>
    <submittedName>
        <fullName evidence="6">Uncharacterized protein</fullName>
    </submittedName>
</protein>
<evidence type="ECO:0000256" key="2">
    <source>
        <dbReference type="ARBA" id="ARBA00006906"/>
    </source>
</evidence>
<accession>A0A918UAA0</accession>
<evidence type="ECO:0000256" key="3">
    <source>
        <dbReference type="ARBA" id="ARBA00011233"/>
    </source>
</evidence>
<dbReference type="Gene3D" id="3.20.20.70">
    <property type="entry name" value="Aldolase class I"/>
    <property type="match status" value="1"/>
</dbReference>
<keyword evidence="4" id="KW-0456">Lyase</keyword>
<dbReference type="AlphaFoldDB" id="A0A918UAA0"/>
<proteinExistence type="inferred from homology"/>
<reference evidence="6" key="1">
    <citation type="journal article" date="2014" name="Int. J. Syst. Evol. Microbiol.">
        <title>Complete genome sequence of Corynebacterium casei LMG S-19264T (=DSM 44701T), isolated from a smear-ripened cheese.</title>
        <authorList>
            <consortium name="US DOE Joint Genome Institute (JGI-PGF)"/>
            <person name="Walter F."/>
            <person name="Albersmeier A."/>
            <person name="Kalinowski J."/>
            <person name="Ruckert C."/>
        </authorList>
    </citation>
    <scope>NUCLEOTIDE SEQUENCE</scope>
    <source>
        <strain evidence="6">JCM 4790</strain>
    </source>
</reference>
<comment type="similarity">
    <text evidence="2">Belongs to the KHG/KDPG aldolase family.</text>
</comment>
<dbReference type="SUPFAM" id="SSF51569">
    <property type="entry name" value="Aldolase"/>
    <property type="match status" value="1"/>
</dbReference>
<evidence type="ECO:0000313" key="6">
    <source>
        <dbReference type="EMBL" id="GGY16147.1"/>
    </source>
</evidence>
<evidence type="ECO:0000256" key="5">
    <source>
        <dbReference type="ARBA" id="ARBA00023277"/>
    </source>
</evidence>
<gene>
    <name evidence="6" type="ORF">GCM10010358_79870</name>
</gene>
<evidence type="ECO:0000256" key="1">
    <source>
        <dbReference type="ARBA" id="ARBA00004761"/>
    </source>
</evidence>
<dbReference type="PANTHER" id="PTHR30246">
    <property type="entry name" value="2-KETO-3-DEOXY-6-PHOSPHOGLUCONATE ALDOLASE"/>
    <property type="match status" value="1"/>
</dbReference>
<dbReference type="Pfam" id="PF01081">
    <property type="entry name" value="Aldolase"/>
    <property type="match status" value="1"/>
</dbReference>
<keyword evidence="7" id="KW-1185">Reference proteome</keyword>
<sequence length="106" mass="11213">MSADFLTRVTKDQAIAVVRAPGIPDAARLCAALRAGGIRWIEFTRTAPGLAARLRGAVAANGDGVGAGTVMTGGQAEELIDAGARYLLTPDAVPRPKQRRRQEYPR</sequence>
<dbReference type="GO" id="GO:0016829">
    <property type="term" value="F:lyase activity"/>
    <property type="evidence" value="ECO:0007669"/>
    <property type="project" value="UniProtKB-KW"/>
</dbReference>
<comment type="pathway">
    <text evidence="1">Carbohydrate acid metabolism.</text>
</comment>
<evidence type="ECO:0000256" key="4">
    <source>
        <dbReference type="ARBA" id="ARBA00023239"/>
    </source>
</evidence>
<keyword evidence="5" id="KW-0119">Carbohydrate metabolism</keyword>
<dbReference type="PANTHER" id="PTHR30246:SF1">
    <property type="entry name" value="2-DEHYDRO-3-DEOXY-6-PHOSPHOGALACTONATE ALDOLASE-RELATED"/>
    <property type="match status" value="1"/>
</dbReference>
<dbReference type="EMBL" id="BMVU01000106">
    <property type="protein sequence ID" value="GGY16147.1"/>
    <property type="molecule type" value="Genomic_DNA"/>
</dbReference>
<dbReference type="InterPro" id="IPR013785">
    <property type="entry name" value="Aldolase_TIM"/>
</dbReference>
<evidence type="ECO:0000313" key="7">
    <source>
        <dbReference type="Proteomes" id="UP000619244"/>
    </source>
</evidence>
<comment type="caution">
    <text evidence="6">The sequence shown here is derived from an EMBL/GenBank/DDBJ whole genome shotgun (WGS) entry which is preliminary data.</text>
</comment>
<organism evidence="6 7">
    <name type="scientific">Streptomyces minutiscleroticus</name>
    <dbReference type="NCBI Taxonomy" id="68238"/>
    <lineage>
        <taxon>Bacteria</taxon>
        <taxon>Bacillati</taxon>
        <taxon>Actinomycetota</taxon>
        <taxon>Actinomycetes</taxon>
        <taxon>Kitasatosporales</taxon>
        <taxon>Streptomycetaceae</taxon>
        <taxon>Streptomyces</taxon>
    </lineage>
</organism>
<name>A0A918UAA0_9ACTN</name>